<organism evidence="1">
    <name type="scientific">Ixodes scapularis</name>
    <name type="common">Black-legged tick</name>
    <name type="synonym">Deer tick</name>
    <dbReference type="NCBI Taxonomy" id="6945"/>
    <lineage>
        <taxon>Eukaryota</taxon>
        <taxon>Metazoa</taxon>
        <taxon>Ecdysozoa</taxon>
        <taxon>Arthropoda</taxon>
        <taxon>Chelicerata</taxon>
        <taxon>Arachnida</taxon>
        <taxon>Acari</taxon>
        <taxon>Parasitiformes</taxon>
        <taxon>Ixodida</taxon>
        <taxon>Ixodoidea</taxon>
        <taxon>Ixodidae</taxon>
        <taxon>Ixodinae</taxon>
        <taxon>Ixodes</taxon>
    </lineage>
</organism>
<reference evidence="1" key="2">
    <citation type="journal article" date="2006" name="Insect Biochem. Mol. Biol.">
        <title>An annotated catalog of salivary gland transcripts from Ixodes scapularis ticks.</title>
        <authorList>
            <person name="Ribeiro J.M."/>
            <person name="Alarcon-Chaidez F."/>
            <person name="Francischetti I.M."/>
            <person name="Mans B.J."/>
            <person name="Mather T.N."/>
            <person name="Valenzuela J.G."/>
            <person name="Wikel S.K."/>
        </authorList>
    </citation>
    <scope>NUCLEOTIDE SEQUENCE</scope>
    <source>
        <strain evidence="1">ISNU-L-ISN-67</strain>
        <tissue evidence="1">Salivary glands</tissue>
    </source>
</reference>
<reference evidence="1" key="1">
    <citation type="submission" date="2005-05" db="EMBL/GenBank/DDBJ databases">
        <authorList>
            <person name="Tseng H.-P."/>
            <person name="Hseu T.-H."/>
            <person name="Buhler D.R."/>
            <person name="Wang W.-D."/>
            <person name="Tsai H.-L."/>
            <person name="Hu C.-H."/>
        </authorList>
    </citation>
    <scope>NUCLEOTIDE SEQUENCE</scope>
    <source>
        <strain evidence="1">ISNU-L-ISN-67</strain>
        <tissue evidence="1">Salivary glands</tissue>
    </source>
</reference>
<proteinExistence type="evidence at transcript level"/>
<protein>
    <submittedName>
        <fullName evidence="1">Putative secreted protein</fullName>
    </submittedName>
</protein>
<dbReference type="AlphaFoldDB" id="Q4PMF6"/>
<sequence>MVDDSMKNTGLSIFIMRTTRLIVVMFALFAIFEPIAADVDITGADNMAPNCEANIKALCINTTIGDLEKITVMARQCRATCTYKHDSSSDTVESGGFLIMNRKYATVTFPDEMPCAFRAKCKDGICICSACNIKPQIEKPTSNEKGPR</sequence>
<name>Q4PMF6_IXOSC</name>
<dbReference type="VEuPathDB" id="VectorBase:ISCP_004057"/>
<evidence type="ECO:0000313" key="1">
    <source>
        <dbReference type="EMBL" id="AAY66808.1"/>
    </source>
</evidence>
<dbReference type="EMBL" id="DQ066171">
    <property type="protein sequence ID" value="AAY66808.1"/>
    <property type="molecule type" value="mRNA"/>
</dbReference>
<accession>Q4PMF6</accession>